<evidence type="ECO:0000313" key="4">
    <source>
        <dbReference type="Proteomes" id="UP000217790"/>
    </source>
</evidence>
<evidence type="ECO:0000256" key="1">
    <source>
        <dbReference type="SAM" id="Phobius"/>
    </source>
</evidence>
<feature type="domain" description="DUF6534" evidence="2">
    <location>
        <begin position="160"/>
        <end position="247"/>
    </location>
</feature>
<keyword evidence="1" id="KW-1133">Transmembrane helix</keyword>
<feature type="transmembrane region" description="Helical" evidence="1">
    <location>
        <begin position="53"/>
        <end position="74"/>
    </location>
</feature>
<gene>
    <name evidence="3" type="ORF">ARMGADRAFT_1067140</name>
</gene>
<name>A0A2H3D7G9_ARMGA</name>
<keyword evidence="1" id="KW-0472">Membrane</keyword>
<organism evidence="3 4">
    <name type="scientific">Armillaria gallica</name>
    <name type="common">Bulbous honey fungus</name>
    <name type="synonym">Armillaria bulbosa</name>
    <dbReference type="NCBI Taxonomy" id="47427"/>
    <lineage>
        <taxon>Eukaryota</taxon>
        <taxon>Fungi</taxon>
        <taxon>Dikarya</taxon>
        <taxon>Basidiomycota</taxon>
        <taxon>Agaricomycotina</taxon>
        <taxon>Agaricomycetes</taxon>
        <taxon>Agaricomycetidae</taxon>
        <taxon>Agaricales</taxon>
        <taxon>Marasmiineae</taxon>
        <taxon>Physalacriaceae</taxon>
        <taxon>Armillaria</taxon>
    </lineage>
</organism>
<dbReference type="Proteomes" id="UP000217790">
    <property type="component" value="Unassembled WGS sequence"/>
</dbReference>
<dbReference type="EMBL" id="KZ293694">
    <property type="protein sequence ID" value="PBK85017.1"/>
    <property type="molecule type" value="Genomic_DNA"/>
</dbReference>
<accession>A0A2H3D7G9</accession>
<keyword evidence="1" id="KW-0812">Transmembrane</keyword>
<dbReference type="STRING" id="47427.A0A2H3D7G9"/>
<dbReference type="PANTHER" id="PTHR40465">
    <property type="entry name" value="CHROMOSOME 1, WHOLE GENOME SHOTGUN SEQUENCE"/>
    <property type="match status" value="1"/>
</dbReference>
<dbReference type="AlphaFoldDB" id="A0A2H3D7G9"/>
<feature type="transmembrane region" description="Helical" evidence="1">
    <location>
        <begin position="221"/>
        <end position="242"/>
    </location>
</feature>
<feature type="transmembrane region" description="Helical" evidence="1">
    <location>
        <begin position="195"/>
        <end position="215"/>
    </location>
</feature>
<dbReference type="Pfam" id="PF20152">
    <property type="entry name" value="DUF6534"/>
    <property type="match status" value="1"/>
</dbReference>
<proteinExistence type="predicted"/>
<reference evidence="4" key="1">
    <citation type="journal article" date="2017" name="Nat. Ecol. Evol.">
        <title>Genome expansion and lineage-specific genetic innovations in the forest pathogenic fungi Armillaria.</title>
        <authorList>
            <person name="Sipos G."/>
            <person name="Prasanna A.N."/>
            <person name="Walter M.C."/>
            <person name="O'Connor E."/>
            <person name="Balint B."/>
            <person name="Krizsan K."/>
            <person name="Kiss B."/>
            <person name="Hess J."/>
            <person name="Varga T."/>
            <person name="Slot J."/>
            <person name="Riley R."/>
            <person name="Boka B."/>
            <person name="Rigling D."/>
            <person name="Barry K."/>
            <person name="Lee J."/>
            <person name="Mihaltcheva S."/>
            <person name="LaButti K."/>
            <person name="Lipzen A."/>
            <person name="Waldron R."/>
            <person name="Moloney N.M."/>
            <person name="Sperisen C."/>
            <person name="Kredics L."/>
            <person name="Vagvoelgyi C."/>
            <person name="Patrignani A."/>
            <person name="Fitzpatrick D."/>
            <person name="Nagy I."/>
            <person name="Doyle S."/>
            <person name="Anderson J.B."/>
            <person name="Grigoriev I.V."/>
            <person name="Gueldener U."/>
            <person name="Muensterkoetter M."/>
            <person name="Nagy L.G."/>
        </authorList>
    </citation>
    <scope>NUCLEOTIDE SEQUENCE [LARGE SCALE GENOMIC DNA]</scope>
    <source>
        <strain evidence="4">Ar21-2</strain>
    </source>
</reference>
<dbReference type="InterPro" id="IPR045339">
    <property type="entry name" value="DUF6534"/>
</dbReference>
<feature type="transmembrane region" description="Helical" evidence="1">
    <location>
        <begin position="152"/>
        <end position="174"/>
    </location>
</feature>
<evidence type="ECO:0000313" key="3">
    <source>
        <dbReference type="EMBL" id="PBK85017.1"/>
    </source>
</evidence>
<dbReference type="OrthoDB" id="2535105at2759"/>
<dbReference type="PANTHER" id="PTHR40465:SF1">
    <property type="entry name" value="DUF6534 DOMAIN-CONTAINING PROTEIN"/>
    <property type="match status" value="1"/>
</dbReference>
<evidence type="ECO:0000259" key="2">
    <source>
        <dbReference type="Pfam" id="PF20152"/>
    </source>
</evidence>
<protein>
    <recommendedName>
        <fullName evidence="2">DUF6534 domain-containing protein</fullName>
    </recommendedName>
</protein>
<keyword evidence="4" id="KW-1185">Reference proteome</keyword>
<feature type="transmembrane region" description="Helical" evidence="1">
    <location>
        <begin position="16"/>
        <end position="41"/>
    </location>
</feature>
<sequence>MSSQPSPVIPSLGDTFGAFFVGATIGAILFGIMNLQVLIYYKRYPNDWLLYRYSVALFWVLDTLHVALGMHALYHYLIDMYGNLQGALEENVIWSMRLQLLVKVWTIVFVQGWTAFSQNPSLVRGTATHLSYDFYVVRSLVSISAESNASIYTFYSIIITGDLIITLMMCYYLHKIRAGMHFSSKADLLLGLMRLVLVSGLAISACSLFSIFTFIARPKTLIFIAIDFILHKLYINSLLAMFNYRHRHSSNKSNTEHIGHSGPAVLQFAPNGSEEHSAVTDISIPLSDMQEINSLDRSGLRELGPSMGDVLSVEKRISKKTPRFKVTRWISIDLGIAACTENLIEDTRNIWFIWMNKGSDWDGPTQKMSSAVGREGEVHALSACEEQRVWCRKINGGVEIGDSRGESWV</sequence>
<dbReference type="InParanoid" id="A0A2H3D7G9"/>